<reference evidence="1 2" key="1">
    <citation type="submission" date="2017-07" db="EMBL/GenBank/DDBJ databases">
        <title>Virgibacillus sp. LM2416.</title>
        <authorList>
            <person name="Tak E.J."/>
            <person name="Bae J.-W."/>
        </authorList>
    </citation>
    <scope>NUCLEOTIDE SEQUENCE [LARGE SCALE GENOMIC DNA]</scope>
    <source>
        <strain evidence="1 2">LM2416</strain>
    </source>
</reference>
<dbReference type="Pfam" id="PF04978">
    <property type="entry name" value="MST"/>
    <property type="match status" value="1"/>
</dbReference>
<evidence type="ECO:0000313" key="1">
    <source>
        <dbReference type="EMBL" id="ASK61001.1"/>
    </source>
</evidence>
<dbReference type="SUPFAM" id="SSF109854">
    <property type="entry name" value="DinB/YfiT-like putative metalloenzymes"/>
    <property type="match status" value="1"/>
</dbReference>
<name>A0A220TZB4_9BACI</name>
<dbReference type="InterPro" id="IPR034660">
    <property type="entry name" value="DinB/YfiT-like"/>
</dbReference>
<protein>
    <submittedName>
        <fullName evidence="1">Integrase</fullName>
    </submittedName>
</protein>
<dbReference type="InterPro" id="IPR007061">
    <property type="entry name" value="MST-like"/>
</dbReference>
<accession>A0A220TZB4</accession>
<dbReference type="OrthoDB" id="117483at2"/>
<proteinExistence type="predicted"/>
<dbReference type="Gene3D" id="1.20.120.450">
    <property type="entry name" value="dinb family like domain"/>
    <property type="match status" value="1"/>
</dbReference>
<dbReference type="Proteomes" id="UP000198312">
    <property type="component" value="Chromosome"/>
</dbReference>
<dbReference type="AlphaFoldDB" id="A0A220TZB4"/>
<sequence>MEFKVKEIENYSPQIGHLVSMMNYVRLTTLQAVKGLTTEQLDFLPTENSNSIGALLLHMAAVEFGFQLETFDERKPNKQEGMEWGAAYELGDQGRNEINGNPLEYYLNKLETVRNRTLSEFQKRDDDWLYSSCTWEGFQANNYFIWFHTFEDEINHRGQIRIQRKLLPK</sequence>
<gene>
    <name evidence="1" type="ORF">CFK37_01620</name>
</gene>
<dbReference type="KEGG" id="vil:CFK37_01620"/>
<organism evidence="1 2">
    <name type="scientific">Virgibacillus phasianinus</name>
    <dbReference type="NCBI Taxonomy" id="2017483"/>
    <lineage>
        <taxon>Bacteria</taxon>
        <taxon>Bacillati</taxon>
        <taxon>Bacillota</taxon>
        <taxon>Bacilli</taxon>
        <taxon>Bacillales</taxon>
        <taxon>Bacillaceae</taxon>
        <taxon>Virgibacillus</taxon>
    </lineage>
</organism>
<keyword evidence="2" id="KW-1185">Reference proteome</keyword>
<dbReference type="RefSeq" id="WP_089060278.1">
    <property type="nucleotide sequence ID" value="NZ_CP022315.1"/>
</dbReference>
<evidence type="ECO:0000313" key="2">
    <source>
        <dbReference type="Proteomes" id="UP000198312"/>
    </source>
</evidence>
<dbReference type="EMBL" id="CP022315">
    <property type="protein sequence ID" value="ASK61001.1"/>
    <property type="molecule type" value="Genomic_DNA"/>
</dbReference>